<feature type="transmembrane region" description="Helical" evidence="7">
    <location>
        <begin position="363"/>
        <end position="384"/>
    </location>
</feature>
<keyword evidence="9" id="KW-1185">Reference proteome</keyword>
<feature type="transmembrane region" description="Helical" evidence="7">
    <location>
        <begin position="94"/>
        <end position="112"/>
    </location>
</feature>
<keyword evidence="5 7" id="KW-1133">Transmembrane helix</keyword>
<dbReference type="PROSITE" id="PS01116">
    <property type="entry name" value="XANTH_URACIL_PERMASE"/>
    <property type="match status" value="1"/>
</dbReference>
<dbReference type="PANTHER" id="PTHR11119">
    <property type="entry name" value="XANTHINE-URACIL / VITAMIN C PERMEASE FAMILY MEMBER"/>
    <property type="match status" value="1"/>
</dbReference>
<dbReference type="Pfam" id="PF00860">
    <property type="entry name" value="Xan_ur_permease"/>
    <property type="match status" value="1"/>
</dbReference>
<proteinExistence type="inferred from homology"/>
<evidence type="ECO:0000256" key="7">
    <source>
        <dbReference type="SAM" id="Phobius"/>
    </source>
</evidence>
<comment type="caution">
    <text evidence="8">The sequence shown here is derived from an EMBL/GenBank/DDBJ whole genome shotgun (WGS) entry which is preliminary data.</text>
</comment>
<comment type="similarity">
    <text evidence="2">Belongs to the nucleobase:cation symporter-2 (NCS2) (TC 2.A.40) family.</text>
</comment>
<feature type="transmembrane region" description="Helical" evidence="7">
    <location>
        <begin position="20"/>
        <end position="41"/>
    </location>
</feature>
<evidence type="ECO:0000256" key="2">
    <source>
        <dbReference type="ARBA" id="ARBA00008821"/>
    </source>
</evidence>
<dbReference type="RefSeq" id="WP_390253500.1">
    <property type="nucleotide sequence ID" value="NZ_JBHSDT010000008.1"/>
</dbReference>
<evidence type="ECO:0000256" key="4">
    <source>
        <dbReference type="ARBA" id="ARBA00022692"/>
    </source>
</evidence>
<organism evidence="8 9">
    <name type="scientific">Gracilibacillus xinjiangensis</name>
    <dbReference type="NCBI Taxonomy" id="1193282"/>
    <lineage>
        <taxon>Bacteria</taxon>
        <taxon>Bacillati</taxon>
        <taxon>Bacillota</taxon>
        <taxon>Bacilli</taxon>
        <taxon>Bacillales</taxon>
        <taxon>Bacillaceae</taxon>
        <taxon>Gracilibacillus</taxon>
    </lineage>
</organism>
<keyword evidence="4 7" id="KW-0812">Transmembrane</keyword>
<feature type="transmembrane region" description="Helical" evidence="7">
    <location>
        <begin position="333"/>
        <end position="357"/>
    </location>
</feature>
<feature type="transmembrane region" description="Helical" evidence="7">
    <location>
        <begin position="396"/>
        <end position="416"/>
    </location>
</feature>
<evidence type="ECO:0000256" key="1">
    <source>
        <dbReference type="ARBA" id="ARBA00004141"/>
    </source>
</evidence>
<comment type="subcellular location">
    <subcellularLocation>
        <location evidence="1">Membrane</location>
        <topology evidence="1">Multi-pass membrane protein</topology>
    </subcellularLocation>
</comment>
<evidence type="ECO:0000256" key="3">
    <source>
        <dbReference type="ARBA" id="ARBA00022448"/>
    </source>
</evidence>
<evidence type="ECO:0000256" key="6">
    <source>
        <dbReference type="ARBA" id="ARBA00023136"/>
    </source>
</evidence>
<accession>A0ABV8WXP7</accession>
<protein>
    <submittedName>
        <fullName evidence="8">Solute carrier family 23 protein</fullName>
    </submittedName>
</protein>
<feature type="transmembrane region" description="Helical" evidence="7">
    <location>
        <begin position="226"/>
        <end position="245"/>
    </location>
</feature>
<keyword evidence="6 7" id="KW-0472">Membrane</keyword>
<dbReference type="InterPro" id="IPR006043">
    <property type="entry name" value="NCS2"/>
</dbReference>
<dbReference type="EMBL" id="JBHSDT010000008">
    <property type="protein sequence ID" value="MFC4404646.1"/>
    <property type="molecule type" value="Genomic_DNA"/>
</dbReference>
<name>A0ABV8WXP7_9BACI</name>
<feature type="transmembrane region" description="Helical" evidence="7">
    <location>
        <begin position="293"/>
        <end position="312"/>
    </location>
</feature>
<feature type="transmembrane region" description="Helical" evidence="7">
    <location>
        <begin position="157"/>
        <end position="177"/>
    </location>
</feature>
<feature type="transmembrane region" description="Helical" evidence="7">
    <location>
        <begin position="124"/>
        <end position="145"/>
    </location>
</feature>
<feature type="transmembrane region" description="Helical" evidence="7">
    <location>
        <begin position="70"/>
        <end position="88"/>
    </location>
</feature>
<evidence type="ECO:0000313" key="8">
    <source>
        <dbReference type="EMBL" id="MFC4404646.1"/>
    </source>
</evidence>
<dbReference type="Proteomes" id="UP001595882">
    <property type="component" value="Unassembled WGS sequence"/>
</dbReference>
<evidence type="ECO:0000256" key="5">
    <source>
        <dbReference type="ARBA" id="ARBA00022989"/>
    </source>
</evidence>
<feature type="transmembrane region" description="Helical" evidence="7">
    <location>
        <begin position="422"/>
        <end position="441"/>
    </location>
</feature>
<feature type="transmembrane region" description="Helical" evidence="7">
    <location>
        <begin position="252"/>
        <end position="273"/>
    </location>
</feature>
<dbReference type="InterPro" id="IPR006042">
    <property type="entry name" value="Xan_ur_permease"/>
</dbReference>
<dbReference type="NCBIfam" id="TIGR00801">
    <property type="entry name" value="ncs2"/>
    <property type="match status" value="1"/>
</dbReference>
<gene>
    <name evidence="8" type="ORF">ACFOY7_16380</name>
</gene>
<keyword evidence="3" id="KW-0813">Transport</keyword>
<reference evidence="9" key="1">
    <citation type="journal article" date="2019" name="Int. J. Syst. Evol. Microbiol.">
        <title>The Global Catalogue of Microorganisms (GCM) 10K type strain sequencing project: providing services to taxonomists for standard genome sequencing and annotation.</title>
        <authorList>
            <consortium name="The Broad Institute Genomics Platform"/>
            <consortium name="The Broad Institute Genome Sequencing Center for Infectious Disease"/>
            <person name="Wu L."/>
            <person name="Ma J."/>
        </authorList>
    </citation>
    <scope>NUCLEOTIDE SEQUENCE [LARGE SCALE GENOMIC DNA]</scope>
    <source>
        <strain evidence="9">CCUG 37865</strain>
    </source>
</reference>
<feature type="transmembrane region" description="Helical" evidence="7">
    <location>
        <begin position="184"/>
        <end position="206"/>
    </location>
</feature>
<feature type="transmembrane region" description="Helical" evidence="7">
    <location>
        <begin position="47"/>
        <end position="63"/>
    </location>
</feature>
<sequence>MVNKNNIVLDVREVPKLSKWFLFSIQHLFAMFGSTILVPFLTDLSQAVALISSGVGTLAYILITKGRIPAYLGSSFAFITPITSAMAISGTGGVMIGSFLAGIVYGILSLLIKAFGTKWLMKVLPPVVVGPVIIVIGLGLAPTAIDMAMNVNGEYSGVHFSAAMVTLLITVVGSLMFRGFLGLIPILIGIIGGYLYSMIITAVTGVEVLKTSGVTAAWQRIVESNSLAEAIGAIFVMPDFVIPFVTYNPAEIFNWSIVMLMVPVAIVTVAEHIGDQMVLSKIAGRNFLERPGLHRSILGDGVATIIASLVGGPPNTTYGENIGVLAITRVFSVFVIGGAAVLAILFGFVGIITEIIASIPTPVMGGVSILLFGIIASSGLRMLIDNQIDLGNNRNLIISSVILVIGIGGAYIEIPIKDAENLQIAGMALSALIGLLLNLVLPGKDSGYGNGQMFESPEEEK</sequence>
<evidence type="ECO:0000313" key="9">
    <source>
        <dbReference type="Proteomes" id="UP001595882"/>
    </source>
</evidence>